<dbReference type="Proteomes" id="UP000011841">
    <property type="component" value="Chromosome"/>
</dbReference>
<name>M4Z4R6_9BRAD</name>
<dbReference type="Pfam" id="PF13193">
    <property type="entry name" value="AMP-binding_C"/>
    <property type="match status" value="1"/>
</dbReference>
<dbReference type="GO" id="GO:0043041">
    <property type="term" value="P:amino acid activation for nonribosomal peptide biosynthetic process"/>
    <property type="evidence" value="ECO:0007669"/>
    <property type="project" value="TreeGrafter"/>
</dbReference>
<dbReference type="PATRIC" id="fig|1245469.3.peg.2210"/>
<dbReference type="Gene3D" id="1.10.1200.10">
    <property type="entry name" value="ACP-like"/>
    <property type="match status" value="1"/>
</dbReference>
<dbReference type="HOGENOM" id="CLU_278187_0_0_5"/>
<dbReference type="Gene3D" id="3.30.300.30">
    <property type="match status" value="1"/>
</dbReference>
<dbReference type="EMBL" id="AP012603">
    <property type="protein sequence ID" value="BAM88164.1"/>
    <property type="molecule type" value="Genomic_DNA"/>
</dbReference>
<dbReference type="eggNOG" id="COG1020">
    <property type="taxonomic scope" value="Bacteria"/>
</dbReference>
<protein>
    <submittedName>
        <fullName evidence="5">Non ribosomal peptide synthase</fullName>
    </submittedName>
</protein>
<dbReference type="PROSITE" id="PS50075">
    <property type="entry name" value="CARRIER"/>
    <property type="match status" value="1"/>
</dbReference>
<dbReference type="InterPro" id="IPR010071">
    <property type="entry name" value="AA_adenyl_dom"/>
</dbReference>
<keyword evidence="6" id="KW-1185">Reference proteome</keyword>
<evidence type="ECO:0000256" key="3">
    <source>
        <dbReference type="ARBA" id="ARBA00022553"/>
    </source>
</evidence>
<evidence type="ECO:0000313" key="5">
    <source>
        <dbReference type="EMBL" id="BAM88164.1"/>
    </source>
</evidence>
<dbReference type="FunFam" id="2.30.38.10:FF:000001">
    <property type="entry name" value="Non-ribosomal peptide synthetase PvdI"/>
    <property type="match status" value="1"/>
</dbReference>
<dbReference type="SUPFAM" id="SSF56801">
    <property type="entry name" value="Acetyl-CoA synthetase-like"/>
    <property type="match status" value="1"/>
</dbReference>
<dbReference type="NCBIfam" id="TIGR01733">
    <property type="entry name" value="AA-adenyl-dom"/>
    <property type="match status" value="1"/>
</dbReference>
<dbReference type="Pfam" id="PF00550">
    <property type="entry name" value="PP-binding"/>
    <property type="match status" value="1"/>
</dbReference>
<dbReference type="InterPro" id="IPR020845">
    <property type="entry name" value="AMP-binding_CS"/>
</dbReference>
<organism evidence="5 6">
    <name type="scientific">Bradyrhizobium oligotrophicum S58</name>
    <dbReference type="NCBI Taxonomy" id="1245469"/>
    <lineage>
        <taxon>Bacteria</taxon>
        <taxon>Pseudomonadati</taxon>
        <taxon>Pseudomonadota</taxon>
        <taxon>Alphaproteobacteria</taxon>
        <taxon>Hyphomicrobiales</taxon>
        <taxon>Nitrobacteraceae</taxon>
        <taxon>Bradyrhizobium</taxon>
    </lineage>
</organism>
<dbReference type="FunFam" id="3.40.50.12780:FF:000012">
    <property type="entry name" value="Non-ribosomal peptide synthetase"/>
    <property type="match status" value="1"/>
</dbReference>
<keyword evidence="3" id="KW-0597">Phosphoprotein</keyword>
<dbReference type="InterPro" id="IPR025110">
    <property type="entry name" value="AMP-bd_C"/>
</dbReference>
<dbReference type="SUPFAM" id="SSF47336">
    <property type="entry name" value="ACP-like"/>
    <property type="match status" value="1"/>
</dbReference>
<evidence type="ECO:0000256" key="1">
    <source>
        <dbReference type="ARBA" id="ARBA00001957"/>
    </source>
</evidence>
<dbReference type="KEGG" id="aol:S58_21580"/>
<sequence>MRSLDCILHGDDDFLLEIARNLRDCGHQIVCLITGNPRALAWAREERITTAMSMPSGLSTCDLIVHADLLRNVVPRSAPGTLALRLQARHGDPAELIAAAVAAAHPFFELAWMNEQRVAWAMRVPISTRDTAGAVVDRCHRLALEGFAELATALAREGELPEAESSPQTPVDDAVLAALHRLHFDLDAAILAALPRGVDFGSRRTHAGLRLTANGAGLTVGSIELAGPCDAASGRLLTVEADGVVIAARGESVRLGGLRHADGGELDAASIAALFTVGERQIEAPYDRACWQRMCAADARWITAIEATVPAGFAFLESLTHRRSSRTATPASNIQRTALLTPGANEAVAGPTLPWLIAAVVATTARLLDAAAVSIAVGLPTRPDPFAARLVPATFATDGHRSFAGLVLDTERFLVDARAAPMLADTPQRAGRSEWSRHVPIAILSDDVRGPDGPLQLRVELAPSQGRAPVVRAAWLEWNGEQLEPVFVAALADSLASVWRAGCSAPATAITELPLLSEEAVGAIVASSRGADVPAARDLTLVALLDAAALQHAGRPAVSFDDICLDYTELRHRVRTLSRQIRARCAEMQRPTGDAVVALLFERGVAMVVAILATLEAGAAYLPLDPQDPQPRRSQMIEDAAPVLALVAPGLESALPDRVACLTVDADGMADGPGIDGPAPAPDDLAYVIFTSGSTGRPKGAMLEHRGVANRIVWMQKQYGLQPTQRVLQKTPYTFDVSVWEFLWPLIVGAELVVAPPDAHKDPHQIASLIRRRCITDIHFVPSMLAVFLGNEGLGELTSLARVYCSGEALPTAVASRCRALLPHAALHNLYGPTEASIDVSAWSCDSGDTERHAVAPLGQPIDNMALHVLDAGLRPVPPGVPGELCIAGIGVARGYINRPALTQERFIDNPFAGSDRHMARLYRTGDVARRLPDGVIEFLGRRDFQIKIRGFRVELGEIEAALLEQSGVAQAVVARRDVGGRELTVAYLVPRGPAIDVARLGQALGQRLPDYMIPDHYVVLGTLPLSANGKLDRRQLPEVEPAEIGQAVIADPVERTLAQIWGTVLKRPQIARTDHFFRIGGNSLLAGEMMLRVEQSLQVGLTFRAVFEHAVLCDLAHHIKSDAARPAGRHVVMERL</sequence>
<dbReference type="Gene3D" id="2.30.38.10">
    <property type="entry name" value="Luciferase, Domain 3"/>
    <property type="match status" value="1"/>
</dbReference>
<comment type="cofactor">
    <cofactor evidence="1">
        <name>pantetheine 4'-phosphate</name>
        <dbReference type="ChEBI" id="CHEBI:47942"/>
    </cofactor>
</comment>
<proteinExistence type="predicted"/>
<accession>M4Z4R6</accession>
<dbReference type="AlphaFoldDB" id="M4Z4R6"/>
<evidence type="ECO:0000313" key="6">
    <source>
        <dbReference type="Proteomes" id="UP000011841"/>
    </source>
</evidence>
<dbReference type="PANTHER" id="PTHR45527:SF1">
    <property type="entry name" value="FATTY ACID SYNTHASE"/>
    <property type="match status" value="1"/>
</dbReference>
<dbReference type="RefSeq" id="WP_015665290.1">
    <property type="nucleotide sequence ID" value="NC_020453.1"/>
</dbReference>
<dbReference type="STRING" id="1245469.S58_21580"/>
<dbReference type="GO" id="GO:0005737">
    <property type="term" value="C:cytoplasm"/>
    <property type="evidence" value="ECO:0007669"/>
    <property type="project" value="TreeGrafter"/>
</dbReference>
<dbReference type="InterPro" id="IPR036736">
    <property type="entry name" value="ACP-like_sf"/>
</dbReference>
<dbReference type="PANTHER" id="PTHR45527">
    <property type="entry name" value="NONRIBOSOMAL PEPTIDE SYNTHETASE"/>
    <property type="match status" value="1"/>
</dbReference>
<dbReference type="InterPro" id="IPR045851">
    <property type="entry name" value="AMP-bd_C_sf"/>
</dbReference>
<dbReference type="GO" id="GO:0031177">
    <property type="term" value="F:phosphopantetheine binding"/>
    <property type="evidence" value="ECO:0007669"/>
    <property type="project" value="TreeGrafter"/>
</dbReference>
<dbReference type="GO" id="GO:0044550">
    <property type="term" value="P:secondary metabolite biosynthetic process"/>
    <property type="evidence" value="ECO:0007669"/>
    <property type="project" value="TreeGrafter"/>
</dbReference>
<keyword evidence="2" id="KW-0596">Phosphopantetheine</keyword>
<dbReference type="OrthoDB" id="9803968at2"/>
<gene>
    <name evidence="5" type="ORF">S58_21580</name>
</gene>
<dbReference type="PROSITE" id="PS00455">
    <property type="entry name" value="AMP_BINDING"/>
    <property type="match status" value="1"/>
</dbReference>
<reference evidence="5 6" key="1">
    <citation type="journal article" date="2013" name="Appl. Environ. Microbiol.">
        <title>Genome analysis suggests that the soil oligotrophic bacterium Agromonas oligotrophica (Bradyrhizobium oligotrophicum) is a nitrogen-fixing symbiont of Aeschynomene indica.</title>
        <authorList>
            <person name="Okubo T."/>
            <person name="Fukushima S."/>
            <person name="Itakura M."/>
            <person name="Oshima K."/>
            <person name="Longtonglang A."/>
            <person name="Teaumroong N."/>
            <person name="Mitsui H."/>
            <person name="Hattori M."/>
            <person name="Hattori R."/>
            <person name="Hattori T."/>
            <person name="Minamisawa K."/>
        </authorList>
    </citation>
    <scope>NUCLEOTIDE SEQUENCE [LARGE SCALE GENOMIC DNA]</scope>
    <source>
        <strain evidence="5 6">S58</strain>
    </source>
</reference>
<evidence type="ECO:0000256" key="2">
    <source>
        <dbReference type="ARBA" id="ARBA00022450"/>
    </source>
</evidence>
<feature type="domain" description="Carrier" evidence="4">
    <location>
        <begin position="1049"/>
        <end position="1124"/>
    </location>
</feature>
<dbReference type="CDD" id="cd05930">
    <property type="entry name" value="A_NRPS"/>
    <property type="match status" value="1"/>
</dbReference>
<dbReference type="InterPro" id="IPR000873">
    <property type="entry name" value="AMP-dep_synth/lig_dom"/>
</dbReference>
<dbReference type="FunFam" id="3.40.50.980:FF:000002">
    <property type="entry name" value="Enterobactin synthetase component F"/>
    <property type="match status" value="1"/>
</dbReference>
<evidence type="ECO:0000259" key="4">
    <source>
        <dbReference type="PROSITE" id="PS50075"/>
    </source>
</evidence>
<dbReference type="Gene3D" id="3.40.50.980">
    <property type="match status" value="2"/>
</dbReference>
<dbReference type="InterPro" id="IPR009081">
    <property type="entry name" value="PP-bd_ACP"/>
</dbReference>
<dbReference type="GeneID" id="301816064"/>
<dbReference type="Pfam" id="PF00501">
    <property type="entry name" value="AMP-binding"/>
    <property type="match status" value="1"/>
</dbReference>